<dbReference type="Gene3D" id="3.80.10.10">
    <property type="entry name" value="Ribonuclease Inhibitor"/>
    <property type="match status" value="2"/>
</dbReference>
<evidence type="ECO:0000313" key="10">
    <source>
        <dbReference type="Proteomes" id="UP000008141"/>
    </source>
</evidence>
<dbReference type="Pfam" id="PF00560">
    <property type="entry name" value="LRR_1"/>
    <property type="match status" value="1"/>
</dbReference>
<dbReference type="SUPFAM" id="SSF52058">
    <property type="entry name" value="L domain-like"/>
    <property type="match status" value="1"/>
</dbReference>
<reference evidence="9 10" key="1">
    <citation type="journal article" date="2010" name="Plant Cell">
        <title>The Chlorella variabilis NC64A genome reveals adaptation to photosymbiosis, coevolution with viruses, and cryptic sex.</title>
        <authorList>
            <person name="Blanc G."/>
            <person name="Duncan G."/>
            <person name="Agarkova I."/>
            <person name="Borodovsky M."/>
            <person name="Gurnon J."/>
            <person name="Kuo A."/>
            <person name="Lindquist E."/>
            <person name="Lucas S."/>
            <person name="Pangilinan J."/>
            <person name="Polle J."/>
            <person name="Salamov A."/>
            <person name="Terry A."/>
            <person name="Yamada T."/>
            <person name="Dunigan D.D."/>
            <person name="Grigoriev I.V."/>
            <person name="Claverie J.M."/>
            <person name="Van Etten J.L."/>
        </authorList>
    </citation>
    <scope>NUCLEOTIDE SEQUENCE [LARGE SCALE GENOMIC DNA]</scope>
    <source>
        <strain evidence="9 10">NC64A</strain>
    </source>
</reference>
<keyword evidence="4" id="KW-0677">Repeat</keyword>
<dbReference type="Proteomes" id="UP000008141">
    <property type="component" value="Unassembled WGS sequence"/>
</dbReference>
<evidence type="ECO:0000256" key="3">
    <source>
        <dbReference type="ARBA" id="ARBA00022729"/>
    </source>
</evidence>
<evidence type="ECO:0000256" key="8">
    <source>
        <dbReference type="SAM" id="SignalP"/>
    </source>
</evidence>
<dbReference type="FunFam" id="3.80.10.10:FF:000383">
    <property type="entry name" value="Leucine-rich repeat receptor protein kinase EMS1"/>
    <property type="match status" value="1"/>
</dbReference>
<dbReference type="InterPro" id="IPR001611">
    <property type="entry name" value="Leu-rich_rpt"/>
</dbReference>
<feature type="transmembrane region" description="Helical" evidence="7">
    <location>
        <begin position="280"/>
        <end position="300"/>
    </location>
</feature>
<dbReference type="eggNOG" id="ENOG502S8MQ">
    <property type="taxonomic scope" value="Eukaryota"/>
</dbReference>
<dbReference type="OrthoDB" id="511504at2759"/>
<keyword evidence="10" id="KW-1185">Reference proteome</keyword>
<sequence>MRVALAVLAAALLASGAAGQLPAGTTLPATTYPADVDALHALRASLTNLPRDWSATEDPCGTPACGPMLSTRCAWTGLACNASRVVAVWLPCLRDWCFSVGGTLAPGLAGASELELVEFQGNQIGGTLPPEWGALERLVVLSAGYNLLTGTLPPSYSNLSALEHVRLSGNQLRGGLPPDWGSLGQLRELLVGDNELDGGFPANWAGMASMQVLVFESNRLSGPLPAAWVRMYQLQVLDVRDMCGVCGAVPFNQVVRLGMSGSSLGWPCGSGNCSGLPLGFLGQAVIISAILLVLVTLCLWRRIWLFRRHGSDGQRSGLGLVR</sequence>
<proteinExistence type="predicted"/>
<evidence type="ECO:0000313" key="9">
    <source>
        <dbReference type="EMBL" id="EFN56435.1"/>
    </source>
</evidence>
<evidence type="ECO:0000256" key="4">
    <source>
        <dbReference type="ARBA" id="ARBA00022737"/>
    </source>
</evidence>
<evidence type="ECO:0000256" key="2">
    <source>
        <dbReference type="ARBA" id="ARBA00004430"/>
    </source>
</evidence>
<keyword evidence="5 7" id="KW-0472">Membrane</keyword>
<dbReference type="InParanoid" id="E1ZCH9"/>
<evidence type="ECO:0000256" key="1">
    <source>
        <dbReference type="ARBA" id="ARBA00004370"/>
    </source>
</evidence>
<accession>E1ZCH9</accession>
<keyword evidence="7" id="KW-0812">Transmembrane</keyword>
<evidence type="ECO:0000256" key="5">
    <source>
        <dbReference type="ARBA" id="ARBA00023136"/>
    </source>
</evidence>
<keyword evidence="7" id="KW-1133">Transmembrane helix</keyword>
<gene>
    <name evidence="9" type="ORF">CHLNCDRAFT_30865</name>
</gene>
<comment type="subcellular location">
    <subcellularLocation>
        <location evidence="2">Cytoplasm</location>
        <location evidence="2">Cytoskeleton</location>
        <location evidence="2">Cilium axoneme</location>
    </subcellularLocation>
    <subcellularLocation>
        <location evidence="1">Membrane</location>
    </subcellularLocation>
</comment>
<dbReference type="PANTHER" id="PTHR45974">
    <property type="entry name" value="RECEPTOR-LIKE PROTEIN 55"/>
    <property type="match status" value="1"/>
</dbReference>
<dbReference type="GeneID" id="17355851"/>
<dbReference type="InterPro" id="IPR032675">
    <property type="entry name" value="LRR_dom_sf"/>
</dbReference>
<evidence type="ECO:0000256" key="7">
    <source>
        <dbReference type="SAM" id="Phobius"/>
    </source>
</evidence>
<dbReference type="AlphaFoldDB" id="E1ZCH9"/>
<organism evidence="10">
    <name type="scientific">Chlorella variabilis</name>
    <name type="common">Green alga</name>
    <dbReference type="NCBI Taxonomy" id="554065"/>
    <lineage>
        <taxon>Eukaryota</taxon>
        <taxon>Viridiplantae</taxon>
        <taxon>Chlorophyta</taxon>
        <taxon>core chlorophytes</taxon>
        <taxon>Trebouxiophyceae</taxon>
        <taxon>Chlorellales</taxon>
        <taxon>Chlorellaceae</taxon>
        <taxon>Chlorella clade</taxon>
        <taxon>Chlorella</taxon>
    </lineage>
</organism>
<feature type="chain" id="PRO_5003156326" evidence="8">
    <location>
        <begin position="20"/>
        <end position="322"/>
    </location>
</feature>
<protein>
    <submittedName>
        <fullName evidence="9">Uncharacterized protein</fullName>
    </submittedName>
</protein>
<keyword evidence="6" id="KW-0325">Glycoprotein</keyword>
<dbReference type="KEGG" id="cvr:CHLNCDRAFT_30865"/>
<dbReference type="OMA" id="YCEMSIL"/>
<keyword evidence="3 8" id="KW-0732">Signal</keyword>
<dbReference type="RefSeq" id="XP_005848537.1">
    <property type="nucleotide sequence ID" value="XM_005848475.1"/>
</dbReference>
<feature type="signal peptide" evidence="8">
    <location>
        <begin position="1"/>
        <end position="19"/>
    </location>
</feature>
<feature type="non-terminal residue" evidence="9">
    <location>
        <position position="322"/>
    </location>
</feature>
<dbReference type="PANTHER" id="PTHR45974:SF266">
    <property type="entry name" value="LEUCINE-RICH REPEAT RECEPTOR PROTEIN KINASE HPCA1"/>
    <property type="match status" value="1"/>
</dbReference>
<evidence type="ECO:0000256" key="6">
    <source>
        <dbReference type="ARBA" id="ARBA00023180"/>
    </source>
</evidence>
<dbReference type="GO" id="GO:0016020">
    <property type="term" value="C:membrane"/>
    <property type="evidence" value="ECO:0007669"/>
    <property type="project" value="UniProtKB-SubCell"/>
</dbReference>
<name>E1ZCH9_CHLVA</name>
<dbReference type="EMBL" id="GL433842">
    <property type="protein sequence ID" value="EFN56435.1"/>
    <property type="molecule type" value="Genomic_DNA"/>
</dbReference>
<dbReference type="GO" id="GO:0005930">
    <property type="term" value="C:axoneme"/>
    <property type="evidence" value="ECO:0007669"/>
    <property type="project" value="UniProtKB-SubCell"/>
</dbReference>